<dbReference type="SUPFAM" id="SSF56672">
    <property type="entry name" value="DNA/RNA polymerases"/>
    <property type="match status" value="1"/>
</dbReference>
<keyword evidence="2" id="KW-1185">Reference proteome</keyword>
<dbReference type="GeneTree" id="ENSGT01040000240582"/>
<proteinExistence type="predicted"/>
<dbReference type="AlphaFoldDB" id="A0A8D0C7H1"/>
<name>A0A8D0C7H1_SALMN</name>
<evidence type="ECO:0008006" key="3">
    <source>
        <dbReference type="Google" id="ProtNLM"/>
    </source>
</evidence>
<reference evidence="1" key="2">
    <citation type="submission" date="2025-09" db="UniProtKB">
        <authorList>
            <consortium name="Ensembl"/>
        </authorList>
    </citation>
    <scope>IDENTIFICATION</scope>
</reference>
<accession>A0A8D0C7H1</accession>
<protein>
    <recommendedName>
        <fullName evidence="3">Reverse transcriptase/retrotransposon-derived protein RNase H-like domain-containing protein</fullName>
    </recommendedName>
</protein>
<dbReference type="Gene3D" id="3.10.20.370">
    <property type="match status" value="1"/>
</dbReference>
<evidence type="ECO:0000313" key="1">
    <source>
        <dbReference type="Ensembl" id="ENSSMRP00000018505.1"/>
    </source>
</evidence>
<sequence>MLFVDDRRGTAVGVLTQRVGSWDRPVAYLSKSLDMAAKGWPGCLRSIAATSLLLTEALKLTYGQTIEDASICICCQSFPRW</sequence>
<dbReference type="InterPro" id="IPR043502">
    <property type="entry name" value="DNA/RNA_pol_sf"/>
</dbReference>
<evidence type="ECO:0000313" key="2">
    <source>
        <dbReference type="Proteomes" id="UP000694421"/>
    </source>
</evidence>
<dbReference type="Ensembl" id="ENSSMRT00000021678.1">
    <property type="protein sequence ID" value="ENSSMRP00000018505.1"/>
    <property type="gene ID" value="ENSSMRG00000014396.1"/>
</dbReference>
<organism evidence="1 2">
    <name type="scientific">Salvator merianae</name>
    <name type="common">Argentine black and white tegu</name>
    <name type="synonym">Tupinambis merianae</name>
    <dbReference type="NCBI Taxonomy" id="96440"/>
    <lineage>
        <taxon>Eukaryota</taxon>
        <taxon>Metazoa</taxon>
        <taxon>Chordata</taxon>
        <taxon>Craniata</taxon>
        <taxon>Vertebrata</taxon>
        <taxon>Euteleostomi</taxon>
        <taxon>Lepidosauria</taxon>
        <taxon>Squamata</taxon>
        <taxon>Bifurcata</taxon>
        <taxon>Unidentata</taxon>
        <taxon>Episquamata</taxon>
        <taxon>Laterata</taxon>
        <taxon>Teiioidea</taxon>
        <taxon>Teiidae</taxon>
        <taxon>Salvator</taxon>
    </lineage>
</organism>
<reference evidence="1" key="1">
    <citation type="submission" date="2025-08" db="UniProtKB">
        <authorList>
            <consortium name="Ensembl"/>
        </authorList>
    </citation>
    <scope>IDENTIFICATION</scope>
</reference>
<dbReference type="Proteomes" id="UP000694421">
    <property type="component" value="Unplaced"/>
</dbReference>